<dbReference type="AlphaFoldDB" id="A0A2D1U4J5"/>
<evidence type="ECO:0000313" key="1">
    <source>
        <dbReference type="EMBL" id="ATP56515.1"/>
    </source>
</evidence>
<gene>
    <name evidence="1" type="ORF">CPT03_08530</name>
</gene>
<keyword evidence="1" id="KW-0489">Methyltransferase</keyword>
<keyword evidence="2" id="KW-1185">Reference proteome</keyword>
<proteinExistence type="predicted"/>
<evidence type="ECO:0000313" key="2">
    <source>
        <dbReference type="Proteomes" id="UP000223749"/>
    </source>
</evidence>
<sequence>MKNKISPLTLFQPNKLRVLLSLGLKGYLADKGWFDAYKTKSAIDEAGKPIAWVTYSFIDFIKERLNKLQSVFEFGSGNSTFFYAGLAGEVYSVEHDKIWFKKNKASMLRNVHLIFCNLIPNGDYCRSAEHTKKKFDVIIIDGRDRVNCCKHAINALTKKGVVVLDDSERSQYAEGVSFLMQNGFKHIPFSGIAPGVIISKCTSVFYRPNNCLNI</sequence>
<dbReference type="InterPro" id="IPR029063">
    <property type="entry name" value="SAM-dependent_MTases_sf"/>
</dbReference>
<dbReference type="GO" id="GO:0008168">
    <property type="term" value="F:methyltransferase activity"/>
    <property type="evidence" value="ECO:0007669"/>
    <property type="project" value="UniProtKB-KW"/>
</dbReference>
<name>A0A2D1U4J5_9SPHI</name>
<dbReference type="SUPFAM" id="SSF53335">
    <property type="entry name" value="S-adenosyl-L-methionine-dependent methyltransferases"/>
    <property type="match status" value="1"/>
</dbReference>
<reference evidence="1 2" key="1">
    <citation type="submission" date="2017-10" db="EMBL/GenBank/DDBJ databases">
        <title>Whole genome of Pedobacter ginsengisoli T01R-27 isolated from tomato rhizosphere.</title>
        <authorList>
            <person name="Weon H.-Y."/>
            <person name="Lee S.A."/>
            <person name="Sang M.K."/>
            <person name="Song J."/>
        </authorList>
    </citation>
    <scope>NUCLEOTIDE SEQUENCE [LARGE SCALE GENOMIC DNA]</scope>
    <source>
        <strain evidence="1 2">T01R-27</strain>
    </source>
</reference>
<accession>A0A2D1U4J5</accession>
<dbReference type="Proteomes" id="UP000223749">
    <property type="component" value="Chromosome"/>
</dbReference>
<dbReference type="RefSeq" id="WP_099438457.1">
    <property type="nucleotide sequence ID" value="NZ_CP024091.1"/>
</dbReference>
<organism evidence="1 2">
    <name type="scientific">Pedobacter ginsengisoli</name>
    <dbReference type="NCBI Taxonomy" id="363852"/>
    <lineage>
        <taxon>Bacteria</taxon>
        <taxon>Pseudomonadati</taxon>
        <taxon>Bacteroidota</taxon>
        <taxon>Sphingobacteriia</taxon>
        <taxon>Sphingobacteriales</taxon>
        <taxon>Sphingobacteriaceae</taxon>
        <taxon>Pedobacter</taxon>
    </lineage>
</organism>
<dbReference type="KEGG" id="pgs:CPT03_08530"/>
<protein>
    <submittedName>
        <fullName evidence="1">FkbM family methyltransferase</fullName>
    </submittedName>
</protein>
<dbReference type="EMBL" id="CP024091">
    <property type="protein sequence ID" value="ATP56515.1"/>
    <property type="molecule type" value="Genomic_DNA"/>
</dbReference>
<keyword evidence="1" id="KW-0808">Transferase</keyword>
<dbReference type="OrthoDB" id="938855at2"/>
<dbReference type="GO" id="GO:0032259">
    <property type="term" value="P:methylation"/>
    <property type="evidence" value="ECO:0007669"/>
    <property type="project" value="UniProtKB-KW"/>
</dbReference>
<dbReference type="Gene3D" id="3.40.50.150">
    <property type="entry name" value="Vaccinia Virus protein VP39"/>
    <property type="match status" value="1"/>
</dbReference>